<reference evidence="10 11" key="1">
    <citation type="submission" date="2020-05" db="EMBL/GenBank/DDBJ databases">
        <title>Draft genome of xy-202 and genomic insight in genome of the genus Peptostreptococcus.</title>
        <authorList>
            <person name="Zhang Z."/>
        </authorList>
    </citation>
    <scope>NUCLEOTIDE SEQUENCE [LARGE SCALE GENOMIC DNA]</scope>
    <source>
        <strain evidence="10 11">DSM 27025</strain>
    </source>
</reference>
<comment type="caution">
    <text evidence="10">The sequence shown here is derived from an EMBL/GenBank/DDBJ whole genome shotgun (WGS) entry which is preliminary data.</text>
</comment>
<keyword evidence="6 8" id="KW-1133">Transmembrane helix</keyword>
<keyword evidence="2 8" id="KW-1003">Cell membrane</keyword>
<comment type="subcellular location">
    <subcellularLocation>
        <location evidence="1 8">Cell membrane</location>
        <topology evidence="1 8">Multi-pass membrane protein</topology>
    </subcellularLocation>
</comment>
<feature type="transmembrane region" description="Helical" evidence="8">
    <location>
        <begin position="407"/>
        <end position="427"/>
    </location>
</feature>
<keyword evidence="8 9" id="KW-0961">Cell wall biogenesis/degradation</keyword>
<dbReference type="PIRSF" id="PIRSF002869">
    <property type="entry name" value="MviN"/>
    <property type="match status" value="1"/>
</dbReference>
<feature type="transmembrane region" description="Helical" evidence="8">
    <location>
        <begin position="85"/>
        <end position="108"/>
    </location>
</feature>
<feature type="transmembrane region" description="Helical" evidence="8">
    <location>
        <begin position="307"/>
        <end position="331"/>
    </location>
</feature>
<organism evidence="10 11">
    <name type="scientific">Peptostreptococcus canis</name>
    <dbReference type="NCBI Taxonomy" id="1159213"/>
    <lineage>
        <taxon>Bacteria</taxon>
        <taxon>Bacillati</taxon>
        <taxon>Bacillota</taxon>
        <taxon>Clostridia</taxon>
        <taxon>Peptostreptococcales</taxon>
        <taxon>Peptostreptococcaceae</taxon>
        <taxon>Peptostreptococcus</taxon>
    </lineage>
</organism>
<dbReference type="RefSeq" id="WP_185623987.1">
    <property type="nucleotide sequence ID" value="NZ_JABGBW010000002.1"/>
</dbReference>
<protein>
    <recommendedName>
        <fullName evidence="8">Probable lipid II flippase MurJ</fullName>
    </recommendedName>
</protein>
<evidence type="ECO:0000256" key="1">
    <source>
        <dbReference type="ARBA" id="ARBA00004651"/>
    </source>
</evidence>
<feature type="transmembrane region" description="Helical" evidence="8">
    <location>
        <begin position="382"/>
        <end position="401"/>
    </location>
</feature>
<keyword evidence="3 8" id="KW-0812">Transmembrane</keyword>
<keyword evidence="7 8" id="KW-0472">Membrane</keyword>
<feature type="transmembrane region" description="Helical" evidence="8">
    <location>
        <begin position="439"/>
        <end position="464"/>
    </location>
</feature>
<feature type="transmembrane region" description="Helical" evidence="8">
    <location>
        <begin position="54"/>
        <end position="73"/>
    </location>
</feature>
<feature type="transmembrane region" description="Helical" evidence="8">
    <location>
        <begin position="128"/>
        <end position="150"/>
    </location>
</feature>
<gene>
    <name evidence="8 10" type="primary">murJ</name>
    <name evidence="10" type="ORF">HLB29_04680</name>
</gene>
<name>A0ABR6TKN7_9FIRM</name>
<dbReference type="PANTHER" id="PTHR47019:SF1">
    <property type="entry name" value="LIPID II FLIPPASE MURJ"/>
    <property type="match status" value="1"/>
</dbReference>
<dbReference type="PRINTS" id="PR01806">
    <property type="entry name" value="VIRFACTRMVIN"/>
</dbReference>
<dbReference type="InterPro" id="IPR051050">
    <property type="entry name" value="Lipid_II_flippase_MurJ/MviN"/>
</dbReference>
<evidence type="ECO:0000256" key="4">
    <source>
        <dbReference type="ARBA" id="ARBA00022960"/>
    </source>
</evidence>
<evidence type="ECO:0000313" key="10">
    <source>
        <dbReference type="EMBL" id="MBC2575974.1"/>
    </source>
</evidence>
<dbReference type="Proteomes" id="UP000713904">
    <property type="component" value="Unassembled WGS sequence"/>
</dbReference>
<feature type="transmembrane region" description="Helical" evidence="8">
    <location>
        <begin position="223"/>
        <end position="243"/>
    </location>
</feature>
<comment type="function">
    <text evidence="8 9">Involved in peptidoglycan biosynthesis. Transports lipid-linked peptidoglycan precursors from the inner to the outer leaflet of the cytoplasmic membrane.</text>
</comment>
<feature type="transmembrane region" description="Helical" evidence="8">
    <location>
        <begin position="351"/>
        <end position="373"/>
    </location>
</feature>
<evidence type="ECO:0000256" key="3">
    <source>
        <dbReference type="ARBA" id="ARBA00022692"/>
    </source>
</evidence>
<evidence type="ECO:0000256" key="6">
    <source>
        <dbReference type="ARBA" id="ARBA00022989"/>
    </source>
</evidence>
<dbReference type="InterPro" id="IPR004268">
    <property type="entry name" value="MurJ"/>
</dbReference>
<dbReference type="NCBIfam" id="TIGR01695">
    <property type="entry name" value="murJ_mviN"/>
    <property type="match status" value="1"/>
</dbReference>
<feature type="transmembrane region" description="Helical" evidence="8">
    <location>
        <begin position="12"/>
        <end position="34"/>
    </location>
</feature>
<keyword evidence="8 9" id="KW-0813">Transport</keyword>
<feature type="transmembrane region" description="Helical" evidence="8">
    <location>
        <begin position="269"/>
        <end position="286"/>
    </location>
</feature>
<keyword evidence="5 8" id="KW-0573">Peptidoglycan synthesis</keyword>
<comment type="similarity">
    <text evidence="8 9">Belongs to the MurJ/MviN family.</text>
</comment>
<proteinExistence type="inferred from homology"/>
<dbReference type="PANTHER" id="PTHR47019">
    <property type="entry name" value="LIPID II FLIPPASE MURJ"/>
    <property type="match status" value="1"/>
</dbReference>
<feature type="transmembrane region" description="Helical" evidence="8">
    <location>
        <begin position="184"/>
        <end position="203"/>
    </location>
</feature>
<comment type="pathway">
    <text evidence="8">Cell wall biogenesis; peptidoglycan biosynthesis.</text>
</comment>
<evidence type="ECO:0000256" key="2">
    <source>
        <dbReference type="ARBA" id="ARBA00022475"/>
    </source>
</evidence>
<dbReference type="Pfam" id="PF03023">
    <property type="entry name" value="MurJ"/>
    <property type="match status" value="1"/>
</dbReference>
<dbReference type="EMBL" id="JABGBW010000002">
    <property type="protein sequence ID" value="MBC2575974.1"/>
    <property type="molecule type" value="Genomic_DNA"/>
</dbReference>
<evidence type="ECO:0000313" key="11">
    <source>
        <dbReference type="Proteomes" id="UP000713904"/>
    </source>
</evidence>
<evidence type="ECO:0000256" key="9">
    <source>
        <dbReference type="PIRNR" id="PIRNR002869"/>
    </source>
</evidence>
<evidence type="ECO:0000256" key="5">
    <source>
        <dbReference type="ARBA" id="ARBA00022984"/>
    </source>
</evidence>
<feature type="transmembrane region" description="Helical" evidence="8">
    <location>
        <begin position="157"/>
        <end position="178"/>
    </location>
</feature>
<dbReference type="CDD" id="cd13123">
    <property type="entry name" value="MATE_MurJ_like"/>
    <property type="match status" value="1"/>
</dbReference>
<evidence type="ECO:0000256" key="8">
    <source>
        <dbReference type="HAMAP-Rule" id="MF_02078"/>
    </source>
</evidence>
<evidence type="ECO:0000256" key="7">
    <source>
        <dbReference type="ARBA" id="ARBA00023136"/>
    </source>
</evidence>
<accession>A0ABR6TKN7</accession>
<dbReference type="HAMAP" id="MF_02078">
    <property type="entry name" value="MurJ_MviN"/>
    <property type="match status" value="1"/>
</dbReference>
<feature type="transmembrane region" description="Helical" evidence="8">
    <location>
        <begin position="476"/>
        <end position="497"/>
    </location>
</feature>
<keyword evidence="4 8" id="KW-0133">Cell shape</keyword>
<keyword evidence="11" id="KW-1185">Reference proteome</keyword>
<sequence>MKRNKMVKNVFLLMAITMLSKFIGFFRELVMGYFYGASMHSDAFFTAYDIPQALFSLIASTIATTFIPLYCKVKEDRGKDGAIDFTNNIIGITLILGIIISFVVFIFMEQIVRVFAIGFKGRLFKETVFFARIILLGYIFTGLKSIMSAYLQANEEFFIPGIVGIPFNFIIICGIFMSSIFNNVYILPIGASIALFSQFVVQLPKALKLGYKPKLKIDFSDKYIREVFILAIPILLSVAVTQVNKVVDKTLASTLVVGSLSSLNYSNKLVGFFIGIFISTISIVMYPKLAELSSKKDKTEFNNLIRISINVVLLLIVPITFGCIVLSRPIVETLFMRGAFDTKAVTLTSNALLFYSIGMIGLAIRTVVTKIYYSIGDTKTPMLNSTLAVMINIVMSILLVGPLKNGGIALATSMSYLISSFMLMVNLKRKIGDYGANSVILVILKVAMASSIMAVIVRLSYSFFDRVINLSKIDGLLSLSGSIIIGVSLYIVIIKLLRVSEIEVMISEIKNRRKKAGN</sequence>